<dbReference type="PANTHER" id="PTHR37182:SF2">
    <property type="entry name" value="F24J8.11 PROTEIN"/>
    <property type="match status" value="1"/>
</dbReference>
<accession>A0A811NB42</accession>
<name>A0A811NB42_9POAL</name>
<evidence type="ECO:0000256" key="1">
    <source>
        <dbReference type="SAM" id="MobiDB-lite"/>
    </source>
</evidence>
<sequence length="261" mass="27987">MAPPMPPLSLSASQSTITILKIFPKPPAPESCSNNFAFGAKFDGRRALLCGLVAAAAGTMLGPDIAGAASKRRPPPPGPAEEKKDPNVSGVQAKLRIKYNYLACMHFVPNNLLRAFVFLPQTDLETQSKLQATGLSAIELVNGPLPILTSLEDDNAEVHADFTLAATNVIPEPGNIPHQQRPERAEEVLELPHPEARRHVAHAYETPQELAMIPGGYSVFSERAFSSAGITEIPPKDVVERAEVLHVVVTVISADVTDVLL</sequence>
<proteinExistence type="predicted"/>
<gene>
    <name evidence="2" type="ORF">NCGR_LOCUS12412</name>
</gene>
<evidence type="ECO:0000313" key="3">
    <source>
        <dbReference type="Proteomes" id="UP000604825"/>
    </source>
</evidence>
<keyword evidence="3" id="KW-1185">Reference proteome</keyword>
<reference evidence="2" key="1">
    <citation type="submission" date="2020-10" db="EMBL/GenBank/DDBJ databases">
        <authorList>
            <person name="Han B."/>
            <person name="Lu T."/>
            <person name="Zhao Q."/>
            <person name="Huang X."/>
            <person name="Zhao Y."/>
        </authorList>
    </citation>
    <scope>NUCLEOTIDE SEQUENCE</scope>
</reference>
<dbReference type="AlphaFoldDB" id="A0A811NB42"/>
<protein>
    <submittedName>
        <fullName evidence="2">Uncharacterized protein</fullName>
    </submittedName>
</protein>
<feature type="region of interest" description="Disordered" evidence="1">
    <location>
        <begin position="66"/>
        <end position="88"/>
    </location>
</feature>
<dbReference type="PANTHER" id="PTHR37182">
    <property type="entry name" value="F24J8.11 PROTEIN"/>
    <property type="match status" value="1"/>
</dbReference>
<organism evidence="2 3">
    <name type="scientific">Miscanthus lutarioriparius</name>
    <dbReference type="NCBI Taxonomy" id="422564"/>
    <lineage>
        <taxon>Eukaryota</taxon>
        <taxon>Viridiplantae</taxon>
        <taxon>Streptophyta</taxon>
        <taxon>Embryophyta</taxon>
        <taxon>Tracheophyta</taxon>
        <taxon>Spermatophyta</taxon>
        <taxon>Magnoliopsida</taxon>
        <taxon>Liliopsida</taxon>
        <taxon>Poales</taxon>
        <taxon>Poaceae</taxon>
        <taxon>PACMAD clade</taxon>
        <taxon>Panicoideae</taxon>
        <taxon>Andropogonodae</taxon>
        <taxon>Andropogoneae</taxon>
        <taxon>Saccharinae</taxon>
        <taxon>Miscanthus</taxon>
    </lineage>
</organism>
<comment type="caution">
    <text evidence="2">The sequence shown here is derived from an EMBL/GenBank/DDBJ whole genome shotgun (WGS) entry which is preliminary data.</text>
</comment>
<dbReference type="EMBL" id="CAJGYO010000003">
    <property type="protein sequence ID" value="CAD6218547.1"/>
    <property type="molecule type" value="Genomic_DNA"/>
</dbReference>
<evidence type="ECO:0000313" key="2">
    <source>
        <dbReference type="EMBL" id="CAD6218547.1"/>
    </source>
</evidence>
<dbReference type="Proteomes" id="UP000604825">
    <property type="component" value="Unassembled WGS sequence"/>
</dbReference>